<dbReference type="InterPro" id="IPR011913">
    <property type="entry name" value="RfaE_dom_I"/>
</dbReference>
<organism evidence="9 10">
    <name type="scientific">Pontivivens ytuae</name>
    <dbReference type="NCBI Taxonomy" id="2789856"/>
    <lineage>
        <taxon>Bacteria</taxon>
        <taxon>Pseudomonadati</taxon>
        <taxon>Pseudomonadota</taxon>
        <taxon>Alphaproteobacteria</taxon>
        <taxon>Rhodobacterales</taxon>
        <taxon>Paracoccaceae</taxon>
        <taxon>Pontivivens</taxon>
    </lineage>
</organism>
<dbReference type="InterPro" id="IPR004821">
    <property type="entry name" value="Cyt_trans-like"/>
</dbReference>
<sequence>MIDHSAITSISDLITEARSKEKAIVFISGKFNILHPGHTRLLKFAAEQGDVVLVGLVPDDDKDVSVPGAMRIEALKSLTFVDHAFVMSFPLVEIIRQLRPDVVVKGKEYQERENEEESVLKSYGGRLLFGSGDVFFSSFSLLKREYFETNYSSIIKPKDFPVRRKFDIRDLKEVLEKFRNLRVLVIGDLIVDTYINCEALGMSQEDPTIVVSPIEQTTFVGGAGIVAAHARGLGANVSFVTVCGDDESANFARSKLADYDVDACLFTDTARPTTNKQRFRARGKTLLRVNHLRQLSVDAALSSELIAAVEDRLPQTDLLLFSDFNYGCLPQPVVDSICEKAAARGIMMAADSQASSQAADISRFRGMTLITPTEREARMALKDAESGLIMVAEELRKTAKAEHVVVTLGEEGLLMYVNKEGQLETDRLPAFNSAPKDVAGAGDSFFTCTSMALCAGIDVWRSVYLGALAAGCQVSRVGNTPLTQAELATEIDYKPS</sequence>
<dbReference type="GO" id="GO:0033786">
    <property type="term" value="F:heptose-1-phosphate adenylyltransferase activity"/>
    <property type="evidence" value="ECO:0007669"/>
    <property type="project" value="TreeGrafter"/>
</dbReference>
<dbReference type="PANTHER" id="PTHR46969:SF1">
    <property type="entry name" value="BIFUNCTIONAL PROTEIN HLDE"/>
    <property type="match status" value="1"/>
</dbReference>
<name>A0A7S9LP35_9RHOB</name>
<dbReference type="Gene3D" id="3.40.50.620">
    <property type="entry name" value="HUPs"/>
    <property type="match status" value="1"/>
</dbReference>
<dbReference type="InterPro" id="IPR011611">
    <property type="entry name" value="PfkB_dom"/>
</dbReference>
<proteinExistence type="predicted"/>
<dbReference type="Pfam" id="PF00294">
    <property type="entry name" value="PfkB"/>
    <property type="match status" value="1"/>
</dbReference>
<dbReference type="KEGG" id="poz:I0K15_12425"/>
<evidence type="ECO:0000256" key="1">
    <source>
        <dbReference type="ARBA" id="ARBA00002319"/>
    </source>
</evidence>
<feature type="domain" description="Carbohydrate kinase PfkB" evidence="7">
    <location>
        <begin position="182"/>
        <end position="480"/>
    </location>
</feature>
<dbReference type="EMBL" id="CP064942">
    <property type="protein sequence ID" value="QPH52618.1"/>
    <property type="molecule type" value="Genomic_DNA"/>
</dbReference>
<accession>A0A7S9LP35</accession>
<evidence type="ECO:0000259" key="7">
    <source>
        <dbReference type="Pfam" id="PF00294"/>
    </source>
</evidence>
<evidence type="ECO:0000256" key="2">
    <source>
        <dbReference type="ARBA" id="ARBA00003753"/>
    </source>
</evidence>
<keyword evidence="10" id="KW-1185">Reference proteome</keyword>
<dbReference type="CDD" id="cd01172">
    <property type="entry name" value="RfaE_like"/>
    <property type="match status" value="1"/>
</dbReference>
<dbReference type="NCBIfam" id="TIGR00125">
    <property type="entry name" value="cyt_tran_rel"/>
    <property type="match status" value="1"/>
</dbReference>
<keyword evidence="5" id="KW-0511">Multifunctional enzyme</keyword>
<dbReference type="Pfam" id="PF01467">
    <property type="entry name" value="CTP_transf_like"/>
    <property type="match status" value="1"/>
</dbReference>
<keyword evidence="9" id="KW-0548">Nucleotidyltransferase</keyword>
<evidence type="ECO:0000256" key="3">
    <source>
        <dbReference type="ARBA" id="ARBA00022679"/>
    </source>
</evidence>
<keyword evidence="3 9" id="KW-0808">Transferase</keyword>
<comment type="function">
    <text evidence="2">Catalyzes the ADP transfer from ATP to D-glycero-beta-D-manno-heptose 1-phosphate, yielding ADP-D-glycero-beta-D-manno-heptose.</text>
</comment>
<dbReference type="InterPro" id="IPR014729">
    <property type="entry name" value="Rossmann-like_a/b/a_fold"/>
</dbReference>
<evidence type="ECO:0000313" key="9">
    <source>
        <dbReference type="EMBL" id="QPH52618.1"/>
    </source>
</evidence>
<evidence type="ECO:0000259" key="8">
    <source>
        <dbReference type="Pfam" id="PF01467"/>
    </source>
</evidence>
<dbReference type="AlphaFoldDB" id="A0A7S9LP35"/>
<protein>
    <submittedName>
        <fullName evidence="9">Adenylyltransferase/cytidyltransferase family protein</fullName>
    </submittedName>
</protein>
<dbReference type="SUPFAM" id="SSF53613">
    <property type="entry name" value="Ribokinase-like"/>
    <property type="match status" value="1"/>
</dbReference>
<dbReference type="Gene3D" id="3.40.1190.20">
    <property type="match status" value="1"/>
</dbReference>
<dbReference type="InterPro" id="IPR029056">
    <property type="entry name" value="Ribokinase-like"/>
</dbReference>
<dbReference type="GO" id="GO:0033785">
    <property type="term" value="F:heptose 7-phosphate kinase activity"/>
    <property type="evidence" value="ECO:0007669"/>
    <property type="project" value="TreeGrafter"/>
</dbReference>
<evidence type="ECO:0000313" key="10">
    <source>
        <dbReference type="Proteomes" id="UP000594800"/>
    </source>
</evidence>
<evidence type="ECO:0000256" key="6">
    <source>
        <dbReference type="ARBA" id="ARBA00023277"/>
    </source>
</evidence>
<feature type="domain" description="Cytidyltransferase-like" evidence="8">
    <location>
        <begin position="27"/>
        <end position="117"/>
    </location>
</feature>
<evidence type="ECO:0000256" key="4">
    <source>
        <dbReference type="ARBA" id="ARBA00022777"/>
    </source>
</evidence>
<reference evidence="9 10" key="1">
    <citation type="submission" date="2020-11" db="EMBL/GenBank/DDBJ databases">
        <title>Description of Pontivivens ytuae sp. nov. isolated from deep sea sediment of Mariana Trench.</title>
        <authorList>
            <person name="Wang Z."/>
            <person name="Sun Q.-L."/>
            <person name="Xu X.-D."/>
            <person name="Tang Y.-Z."/>
            <person name="Zhang J."/>
        </authorList>
    </citation>
    <scope>NUCLEOTIDE SEQUENCE [LARGE SCALE GENOMIC DNA]</scope>
    <source>
        <strain evidence="9 10">MT2928</strain>
    </source>
</reference>
<dbReference type="GO" id="GO:0005829">
    <property type="term" value="C:cytosol"/>
    <property type="evidence" value="ECO:0007669"/>
    <property type="project" value="TreeGrafter"/>
</dbReference>
<keyword evidence="4" id="KW-0418">Kinase</keyword>
<keyword evidence="6" id="KW-0119">Carbohydrate metabolism</keyword>
<dbReference type="Proteomes" id="UP000594800">
    <property type="component" value="Chromosome"/>
</dbReference>
<dbReference type="SUPFAM" id="SSF52374">
    <property type="entry name" value="Nucleotidylyl transferase"/>
    <property type="match status" value="1"/>
</dbReference>
<gene>
    <name evidence="9" type="ORF">I0K15_12425</name>
</gene>
<dbReference type="RefSeq" id="WP_196101829.1">
    <property type="nucleotide sequence ID" value="NZ_CP064942.1"/>
</dbReference>
<dbReference type="GO" id="GO:0016773">
    <property type="term" value="F:phosphotransferase activity, alcohol group as acceptor"/>
    <property type="evidence" value="ECO:0007669"/>
    <property type="project" value="InterPro"/>
</dbReference>
<dbReference type="PANTHER" id="PTHR46969">
    <property type="entry name" value="BIFUNCTIONAL PROTEIN HLDE"/>
    <property type="match status" value="1"/>
</dbReference>
<comment type="function">
    <text evidence="1">Catalyzes the phosphorylation of D-glycero-D-manno-heptose 7-phosphate at the C-1 position to selectively form D-glycero-beta-D-manno-heptose-1,7-bisphosphate.</text>
</comment>
<evidence type="ECO:0000256" key="5">
    <source>
        <dbReference type="ARBA" id="ARBA00023268"/>
    </source>
</evidence>